<dbReference type="AlphaFoldDB" id="A0AA39V854"/>
<feature type="compositionally biased region" description="Low complexity" evidence="1">
    <location>
        <begin position="132"/>
        <end position="145"/>
    </location>
</feature>
<evidence type="ECO:0000313" key="2">
    <source>
        <dbReference type="EMBL" id="KAK0571015.1"/>
    </source>
</evidence>
<proteinExistence type="predicted"/>
<dbReference type="PANTHER" id="PTHR34222">
    <property type="entry name" value="GAG_PRE-INTEGRS DOMAIN-CONTAINING PROTEIN"/>
    <property type="match status" value="1"/>
</dbReference>
<gene>
    <name evidence="2" type="ORF">LWI29_009851</name>
</gene>
<keyword evidence="3" id="KW-1185">Reference proteome</keyword>
<feature type="compositionally biased region" description="Low complexity" evidence="1">
    <location>
        <begin position="8"/>
        <end position="28"/>
    </location>
</feature>
<reference evidence="2" key="1">
    <citation type="journal article" date="2022" name="Plant J.">
        <title>Strategies of tolerance reflected in two North American maple genomes.</title>
        <authorList>
            <person name="McEvoy S.L."/>
            <person name="Sezen U.U."/>
            <person name="Trouern-Trend A."/>
            <person name="McMahon S.M."/>
            <person name="Schaberg P.G."/>
            <person name="Yang J."/>
            <person name="Wegrzyn J.L."/>
            <person name="Swenson N.G."/>
        </authorList>
    </citation>
    <scope>NUCLEOTIDE SEQUENCE</scope>
    <source>
        <strain evidence="2">NS2018</strain>
    </source>
</reference>
<dbReference type="Proteomes" id="UP001168877">
    <property type="component" value="Unassembled WGS sequence"/>
</dbReference>
<feature type="region of interest" description="Disordered" evidence="1">
    <location>
        <begin position="1"/>
        <end position="46"/>
    </location>
</feature>
<dbReference type="PANTHER" id="PTHR34222:SF99">
    <property type="entry name" value="PROTEIN, PUTATIVE-RELATED"/>
    <property type="match status" value="1"/>
</dbReference>
<protein>
    <recommendedName>
        <fullName evidence="4">Transcription factor interactor and regulator CCHC(Zn) family</fullName>
    </recommendedName>
</protein>
<feature type="region of interest" description="Disordered" evidence="1">
    <location>
        <begin position="103"/>
        <end position="145"/>
    </location>
</feature>
<comment type="caution">
    <text evidence="2">The sequence shown here is derived from an EMBL/GenBank/DDBJ whole genome shotgun (WGS) entry which is preliminary data.</text>
</comment>
<name>A0AA39V854_ACESA</name>
<accession>A0AA39V854</accession>
<sequence length="145" mass="15084">MARGGGLQSTTTAATTGGNRANNGNDGNRFASLEVSDRSSADDSSSPFYLSSAIFGMTAGNSAGGYNYSRGRNDRPSCKHCGVLGHTMDKCYKLHGYPLGYKFKSRNPNGIQGKPIANQASFGSNHGEEVSSESSSASVSSLSNN</sequence>
<dbReference type="EMBL" id="JAUESC010000388">
    <property type="protein sequence ID" value="KAK0571015.1"/>
    <property type="molecule type" value="Genomic_DNA"/>
</dbReference>
<evidence type="ECO:0000256" key="1">
    <source>
        <dbReference type="SAM" id="MobiDB-lite"/>
    </source>
</evidence>
<evidence type="ECO:0000313" key="3">
    <source>
        <dbReference type="Proteomes" id="UP001168877"/>
    </source>
</evidence>
<reference evidence="2" key="2">
    <citation type="submission" date="2023-06" db="EMBL/GenBank/DDBJ databases">
        <authorList>
            <person name="Swenson N.G."/>
            <person name="Wegrzyn J.L."/>
            <person name="Mcevoy S.L."/>
        </authorList>
    </citation>
    <scope>NUCLEOTIDE SEQUENCE</scope>
    <source>
        <strain evidence="2">NS2018</strain>
        <tissue evidence="2">Leaf</tissue>
    </source>
</reference>
<evidence type="ECO:0008006" key="4">
    <source>
        <dbReference type="Google" id="ProtNLM"/>
    </source>
</evidence>
<organism evidence="2 3">
    <name type="scientific">Acer saccharum</name>
    <name type="common">Sugar maple</name>
    <dbReference type="NCBI Taxonomy" id="4024"/>
    <lineage>
        <taxon>Eukaryota</taxon>
        <taxon>Viridiplantae</taxon>
        <taxon>Streptophyta</taxon>
        <taxon>Embryophyta</taxon>
        <taxon>Tracheophyta</taxon>
        <taxon>Spermatophyta</taxon>
        <taxon>Magnoliopsida</taxon>
        <taxon>eudicotyledons</taxon>
        <taxon>Gunneridae</taxon>
        <taxon>Pentapetalae</taxon>
        <taxon>rosids</taxon>
        <taxon>malvids</taxon>
        <taxon>Sapindales</taxon>
        <taxon>Sapindaceae</taxon>
        <taxon>Hippocastanoideae</taxon>
        <taxon>Acereae</taxon>
        <taxon>Acer</taxon>
    </lineage>
</organism>